<dbReference type="EMBL" id="KE647143">
    <property type="protein sequence ID" value="EQB61405.1"/>
    <property type="molecule type" value="Genomic_DNA"/>
</dbReference>
<dbReference type="InterPro" id="IPR035992">
    <property type="entry name" value="Ricin_B-like_lectins"/>
</dbReference>
<keyword evidence="2" id="KW-1185">Reference proteome</keyword>
<dbReference type="AlphaFoldDB" id="T0MK49"/>
<name>T0MK49_9MICR</name>
<protein>
    <submittedName>
        <fullName evidence="1">Uncharacterized protein</fullName>
    </submittedName>
</protein>
<dbReference type="HOGENOM" id="CLU_1622945_0_0_1"/>
<evidence type="ECO:0000313" key="2">
    <source>
        <dbReference type="Proteomes" id="UP000053780"/>
    </source>
</evidence>
<sequence length="190" mass="22052">MFLFIFLLQASSRFYIKQGTGSSFLSKLNDTLILSGFYSPVEFKFSYSDLGNMNFTDAIIKKNLILSDNNIIIQNQFSTGDSSFKIVFDGESRFFLMKNNKCLEAETSMLIPKRELKVAFYDCKYKDNQLWAIFVKSNEIIKPTNIISNYYEHNKHIVYAHTLNGRTSLHGFIIIIEEIKRKKRNIIPSP</sequence>
<dbReference type="Proteomes" id="UP000053780">
    <property type="component" value="Unassembled WGS sequence"/>
</dbReference>
<gene>
    <name evidence="1" type="ORF">NAPIS_ORF01030</name>
</gene>
<accession>T0MK49</accession>
<evidence type="ECO:0000313" key="1">
    <source>
        <dbReference type="EMBL" id="EQB61405.1"/>
    </source>
</evidence>
<dbReference type="VEuPathDB" id="MicrosporidiaDB:NAPIS_ORF01030"/>
<dbReference type="SUPFAM" id="SSF50370">
    <property type="entry name" value="Ricin B-like lectins"/>
    <property type="match status" value="1"/>
</dbReference>
<organism evidence="1 2">
    <name type="scientific">Vairimorpha apis BRL 01</name>
    <dbReference type="NCBI Taxonomy" id="1037528"/>
    <lineage>
        <taxon>Eukaryota</taxon>
        <taxon>Fungi</taxon>
        <taxon>Fungi incertae sedis</taxon>
        <taxon>Microsporidia</taxon>
        <taxon>Nosematidae</taxon>
        <taxon>Vairimorpha</taxon>
    </lineage>
</organism>
<proteinExistence type="predicted"/>
<reference evidence="1 2" key="1">
    <citation type="journal article" date="2013" name="BMC Genomics">
        <title>Genome sequencing and comparative genomics of honey bee microsporidia, Nosema apis reveal novel insights into host-parasite interactions.</title>
        <authorList>
            <person name="Chen Yp."/>
            <person name="Pettis J.S."/>
            <person name="Zhao Y."/>
            <person name="Liu X."/>
            <person name="Tallon L.J."/>
            <person name="Sadzewicz L.D."/>
            <person name="Li R."/>
            <person name="Zheng H."/>
            <person name="Huang S."/>
            <person name="Zhang X."/>
            <person name="Hamilton M.C."/>
            <person name="Pernal S.F."/>
            <person name="Melathopoulos A.P."/>
            <person name="Yan X."/>
            <person name="Evans J.D."/>
        </authorList>
    </citation>
    <scope>NUCLEOTIDE SEQUENCE [LARGE SCALE GENOMIC DNA]</scope>
    <source>
        <strain evidence="1 2">BRL 01</strain>
    </source>
</reference>